<evidence type="ECO:0000256" key="1">
    <source>
        <dbReference type="SAM" id="MobiDB-lite"/>
    </source>
</evidence>
<dbReference type="PANTHER" id="PTHR45023">
    <property type="match status" value="1"/>
</dbReference>
<keyword evidence="3" id="KW-1185">Reference proteome</keyword>
<dbReference type="PANTHER" id="PTHR45023:SF4">
    <property type="entry name" value="GLYCINE-RICH PROTEIN-RELATED"/>
    <property type="match status" value="1"/>
</dbReference>
<dbReference type="EnsemblPlants" id="Bo3g120860.1">
    <property type="protein sequence ID" value="Bo3g120860.1"/>
    <property type="gene ID" value="Bo3g120860"/>
</dbReference>
<organism evidence="2 3">
    <name type="scientific">Brassica oleracea var. oleracea</name>
    <dbReference type="NCBI Taxonomy" id="109376"/>
    <lineage>
        <taxon>Eukaryota</taxon>
        <taxon>Viridiplantae</taxon>
        <taxon>Streptophyta</taxon>
        <taxon>Embryophyta</taxon>
        <taxon>Tracheophyta</taxon>
        <taxon>Spermatophyta</taxon>
        <taxon>Magnoliopsida</taxon>
        <taxon>eudicotyledons</taxon>
        <taxon>Gunneridae</taxon>
        <taxon>Pentapetalae</taxon>
        <taxon>rosids</taxon>
        <taxon>malvids</taxon>
        <taxon>Brassicales</taxon>
        <taxon>Brassicaceae</taxon>
        <taxon>Brassiceae</taxon>
        <taxon>Brassica</taxon>
    </lineage>
</organism>
<reference evidence="2 3" key="1">
    <citation type="journal article" date="2014" name="Genome Biol.">
        <title>Transcriptome and methylome profiling reveals relics of genome dominance in the mesopolyploid Brassica oleracea.</title>
        <authorList>
            <person name="Parkin I.A."/>
            <person name="Koh C."/>
            <person name="Tang H."/>
            <person name="Robinson S.J."/>
            <person name="Kagale S."/>
            <person name="Clarke W.E."/>
            <person name="Town C.D."/>
            <person name="Nixon J."/>
            <person name="Krishnakumar V."/>
            <person name="Bidwell S.L."/>
            <person name="Denoeud F."/>
            <person name="Belcram H."/>
            <person name="Links M.G."/>
            <person name="Just J."/>
            <person name="Clarke C."/>
            <person name="Bender T."/>
            <person name="Huebert T."/>
            <person name="Mason A.S."/>
            <person name="Pires J.C."/>
            <person name="Barker G."/>
            <person name="Moore J."/>
            <person name="Walley P.G."/>
            <person name="Manoli S."/>
            <person name="Batley J."/>
            <person name="Edwards D."/>
            <person name="Nelson M.N."/>
            <person name="Wang X."/>
            <person name="Paterson A.H."/>
            <person name="King G."/>
            <person name="Bancroft I."/>
            <person name="Chalhoub B."/>
            <person name="Sharpe A.G."/>
        </authorList>
    </citation>
    <scope>NUCLEOTIDE SEQUENCE</scope>
    <source>
        <strain evidence="2 3">cv. TO1000</strain>
    </source>
</reference>
<feature type="compositionally biased region" description="Polar residues" evidence="1">
    <location>
        <begin position="385"/>
        <end position="405"/>
    </location>
</feature>
<reference evidence="2" key="2">
    <citation type="submission" date="2015-03" db="UniProtKB">
        <authorList>
            <consortium name="EnsemblPlants"/>
        </authorList>
    </citation>
    <scope>IDENTIFICATION</scope>
</reference>
<evidence type="ECO:0000313" key="3">
    <source>
        <dbReference type="Proteomes" id="UP000032141"/>
    </source>
</evidence>
<name>A0A0D3BGR0_BRAOL</name>
<dbReference type="HOGENOM" id="CLU_568152_0_0_1"/>
<dbReference type="Gramene" id="Bo3g120860.1">
    <property type="protein sequence ID" value="Bo3g120860.1"/>
    <property type="gene ID" value="Bo3g120860"/>
</dbReference>
<feature type="region of interest" description="Disordered" evidence="1">
    <location>
        <begin position="375"/>
        <end position="406"/>
    </location>
</feature>
<accession>A0A0D3BGR0</accession>
<proteinExistence type="predicted"/>
<dbReference type="AlphaFoldDB" id="A0A0D3BGR0"/>
<sequence length="481" mass="54368">EKTRGPKISFNSSTKSRKLLVPFLLEHESNLRRLSYSTTNEIDGCSPSRGGIKSTAALQIEDESNQRWRSSRTVNQIICGPLTLARIKSSVALFLEESYHRWPFVSKTNHIRDSNGVQAWKVLEDLNNHIDIVLTEVLMPYLSYLEGVRSTFCSSYTRFVDSSQASGSVVMSSHDSMGLIFIYYQRDQTFKIEENLQDMSKAGHKQAREEQYSQPTIVFGLGEDSVQIPSARVPLFGTQRSQDSNFGATPAERRERRTWTHIDDVVLISAWLNTSKDPLVGNEQQSVAFWKRIAAYFPASPKIAVGEHREPGTFCGAYESATRERSSGQNDDVLKLAHEIFFNSYNKKFTLEHAWKEIRNDQKWCDLSSSKAERSSKRRRCDEGAQSSTSHASETNIGEADQSTIWPPGVKAAKGLGKKTHASGKALAEFQSMWDIKKEDLVMKERLTKMKLLDRLIAKPEPLAEGEEALKNKLINEFLSN</sequence>
<evidence type="ECO:0000313" key="2">
    <source>
        <dbReference type="EnsemblPlants" id="Bo3g120860.1"/>
    </source>
</evidence>
<dbReference type="eggNOG" id="KOG1601">
    <property type="taxonomic scope" value="Eukaryota"/>
</dbReference>
<dbReference type="Proteomes" id="UP000032141">
    <property type="component" value="Chromosome C3"/>
</dbReference>
<protein>
    <submittedName>
        <fullName evidence="2">Uncharacterized protein</fullName>
    </submittedName>
</protein>